<dbReference type="GO" id="GO:0000294">
    <property type="term" value="P:nuclear-transcribed mRNA catabolic process, RNase MRP-dependent"/>
    <property type="evidence" value="ECO:0007669"/>
    <property type="project" value="TreeGrafter"/>
</dbReference>
<dbReference type="Proteomes" id="UP001310890">
    <property type="component" value="Unassembled WGS sequence"/>
</dbReference>
<dbReference type="GO" id="GO:0042134">
    <property type="term" value="F:rRNA primary transcript binding"/>
    <property type="evidence" value="ECO:0007669"/>
    <property type="project" value="InterPro"/>
</dbReference>
<dbReference type="EMBL" id="JAVRRL010000090">
    <property type="protein sequence ID" value="KAK5108292.1"/>
    <property type="molecule type" value="Genomic_DNA"/>
</dbReference>
<dbReference type="AlphaFoldDB" id="A0AAN7YH39"/>
<comment type="caution">
    <text evidence="3">The sequence shown here is derived from an EMBL/GenBank/DDBJ whole genome shotgun (WGS) entry which is preliminary data.</text>
</comment>
<sequence length="256" mass="28524">MDITTVFALKSDDVDTLQHFTDVLHLLHHRNKNQHRRSVWWRHFSMFRKRLKQVVLALRSLRATPTTHLARTKKRVEDERIKTILEQSLVVWRDVLVPKWQHAFSQVVADGRFSVLGLVLLGILAEACRLLAITAAFDDLGQEEVEKVLEQFAAEEGVQAGCTLDEDLGEVLTRTSEVVDPRVRSGAARVQTTTERSVAPDIDKKALVPTRVSRTGPTAVSGSSSASKIISGLRTEKKKKKAKKGDAIDDLFGGLG</sequence>
<evidence type="ECO:0000313" key="4">
    <source>
        <dbReference type="Proteomes" id="UP001310890"/>
    </source>
</evidence>
<dbReference type="InterPro" id="IPR047204">
    <property type="entry name" value="RMP1_RBD"/>
</dbReference>
<reference evidence="3" key="1">
    <citation type="submission" date="2023-08" db="EMBL/GenBank/DDBJ databases">
        <title>Black Yeasts Isolated from many extreme environments.</title>
        <authorList>
            <person name="Coleine C."/>
            <person name="Stajich J.E."/>
            <person name="Selbmann L."/>
        </authorList>
    </citation>
    <scope>NUCLEOTIDE SEQUENCE</scope>
    <source>
        <strain evidence="3">CCFEE 5401</strain>
    </source>
</reference>
<dbReference type="Pfam" id="PF20945">
    <property type="entry name" value="RMP1"/>
    <property type="match status" value="1"/>
</dbReference>
<protein>
    <recommendedName>
        <fullName evidence="2">RNase MRP protein 1 RNA binding domain-containing protein</fullName>
    </recommendedName>
</protein>
<evidence type="ECO:0000259" key="2">
    <source>
        <dbReference type="Pfam" id="PF20945"/>
    </source>
</evidence>
<name>A0AAN7YH39_9PEZI</name>
<evidence type="ECO:0000256" key="1">
    <source>
        <dbReference type="SAM" id="MobiDB-lite"/>
    </source>
</evidence>
<proteinExistence type="predicted"/>
<dbReference type="PANTHER" id="PTHR37792">
    <property type="entry name" value="RIBONUCLEASE MRP PROTEIN SUBUNIT RMP1"/>
    <property type="match status" value="1"/>
</dbReference>
<dbReference type="PANTHER" id="PTHR37792:SF1">
    <property type="entry name" value="RIBONUCLEASE MRP PROTEIN SUBUNIT RMP1"/>
    <property type="match status" value="1"/>
</dbReference>
<gene>
    <name evidence="3" type="ORF">LTR62_008607</name>
</gene>
<dbReference type="CDD" id="cd22573">
    <property type="entry name" value="RMP1_RBD"/>
    <property type="match status" value="1"/>
</dbReference>
<evidence type="ECO:0000313" key="3">
    <source>
        <dbReference type="EMBL" id="KAK5108292.1"/>
    </source>
</evidence>
<feature type="domain" description="RNase MRP protein 1 RNA binding" evidence="2">
    <location>
        <begin position="23"/>
        <end position="126"/>
    </location>
</feature>
<organism evidence="3 4">
    <name type="scientific">Meristemomyces frigidus</name>
    <dbReference type="NCBI Taxonomy" id="1508187"/>
    <lineage>
        <taxon>Eukaryota</taxon>
        <taxon>Fungi</taxon>
        <taxon>Dikarya</taxon>
        <taxon>Ascomycota</taxon>
        <taxon>Pezizomycotina</taxon>
        <taxon>Dothideomycetes</taxon>
        <taxon>Dothideomycetidae</taxon>
        <taxon>Mycosphaerellales</taxon>
        <taxon>Teratosphaeriaceae</taxon>
        <taxon>Meristemomyces</taxon>
    </lineage>
</organism>
<accession>A0AAN7YH39</accession>
<feature type="region of interest" description="Disordered" evidence="1">
    <location>
        <begin position="236"/>
        <end position="256"/>
    </location>
</feature>
<dbReference type="GO" id="GO:0000466">
    <property type="term" value="P:maturation of 5.8S rRNA from tricistronic rRNA transcript (SSU-rRNA, 5.8S rRNA, LSU-rRNA)"/>
    <property type="evidence" value="ECO:0007669"/>
    <property type="project" value="TreeGrafter"/>
</dbReference>
<dbReference type="GO" id="GO:0000172">
    <property type="term" value="C:ribonuclease MRP complex"/>
    <property type="evidence" value="ECO:0007669"/>
    <property type="project" value="InterPro"/>
</dbReference>
<dbReference type="InterPro" id="IPR047205">
    <property type="entry name" value="RMP1"/>
</dbReference>